<dbReference type="RefSeq" id="WP_255901356.1">
    <property type="nucleotide sequence ID" value="NZ_JAFMZO010000002.1"/>
</dbReference>
<accession>A0ABW4ZM13</accession>
<name>A0ABW4ZM13_9SPHI</name>
<comment type="caution">
    <text evidence="2">The sequence shown here is derived from an EMBL/GenBank/DDBJ whole genome shotgun (WGS) entry which is preliminary data.</text>
</comment>
<feature type="chain" id="PRO_5045969121" description="DUF4412 domain-containing protein" evidence="1">
    <location>
        <begin position="25"/>
        <end position="284"/>
    </location>
</feature>
<evidence type="ECO:0000313" key="2">
    <source>
        <dbReference type="EMBL" id="MFD2163138.1"/>
    </source>
</evidence>
<sequence length="284" mass="31377">MTLSKNICLLAIGFSIISAQPSIAQKEILFQVKFKPNKTYVTDMVNNIRMEMDFDVDPAKKKEMEGTGMKLPMQMNMLQDMRLSTKTGAMQADKRIPMTMTYDKVGITMTMNGNEMKQPDKFAGMTIKAYATEGGKVSIDTIEGNTDEATKAGIQKMVSDVLKAVEFPNKALKIGDTFTQEVPMEMPVSGTILNMLVNATYTLKEIKGTQALFDYTQTVDMNMKMEKGNSSAKGSGKGTMVYDMPANYITDTTGDMSMNMSMNMGEMVMKMNLTAKTSVKAKVL</sequence>
<evidence type="ECO:0008006" key="4">
    <source>
        <dbReference type="Google" id="ProtNLM"/>
    </source>
</evidence>
<dbReference type="Proteomes" id="UP001597387">
    <property type="component" value="Unassembled WGS sequence"/>
</dbReference>
<evidence type="ECO:0000256" key="1">
    <source>
        <dbReference type="SAM" id="SignalP"/>
    </source>
</evidence>
<evidence type="ECO:0000313" key="3">
    <source>
        <dbReference type="Proteomes" id="UP001597387"/>
    </source>
</evidence>
<feature type="signal peptide" evidence="1">
    <location>
        <begin position="1"/>
        <end position="24"/>
    </location>
</feature>
<organism evidence="2 3">
    <name type="scientific">Paradesertivirga mongoliensis</name>
    <dbReference type="NCBI Taxonomy" id="2100740"/>
    <lineage>
        <taxon>Bacteria</taxon>
        <taxon>Pseudomonadati</taxon>
        <taxon>Bacteroidota</taxon>
        <taxon>Sphingobacteriia</taxon>
        <taxon>Sphingobacteriales</taxon>
        <taxon>Sphingobacteriaceae</taxon>
        <taxon>Paradesertivirga</taxon>
    </lineage>
</organism>
<keyword evidence="1" id="KW-0732">Signal</keyword>
<proteinExistence type="predicted"/>
<reference evidence="3" key="1">
    <citation type="journal article" date="2019" name="Int. J. Syst. Evol. Microbiol.">
        <title>The Global Catalogue of Microorganisms (GCM) 10K type strain sequencing project: providing services to taxonomists for standard genome sequencing and annotation.</title>
        <authorList>
            <consortium name="The Broad Institute Genomics Platform"/>
            <consortium name="The Broad Institute Genome Sequencing Center for Infectious Disease"/>
            <person name="Wu L."/>
            <person name="Ma J."/>
        </authorList>
    </citation>
    <scope>NUCLEOTIDE SEQUENCE [LARGE SCALE GENOMIC DNA]</scope>
    <source>
        <strain evidence="3">KCTC 42217</strain>
    </source>
</reference>
<gene>
    <name evidence="2" type="ORF">ACFSJU_12100</name>
</gene>
<dbReference type="EMBL" id="JBHUHZ010000002">
    <property type="protein sequence ID" value="MFD2163138.1"/>
    <property type="molecule type" value="Genomic_DNA"/>
</dbReference>
<keyword evidence="3" id="KW-1185">Reference proteome</keyword>
<protein>
    <recommendedName>
        <fullName evidence="4">DUF4412 domain-containing protein</fullName>
    </recommendedName>
</protein>